<gene>
    <name evidence="2" type="ORF">EFL95_13340</name>
</gene>
<evidence type="ECO:0000313" key="2">
    <source>
        <dbReference type="EMBL" id="RNL79913.1"/>
    </source>
</evidence>
<feature type="domain" description="Mycothiol-dependent maleylpyruvate isomerase metal-binding" evidence="1">
    <location>
        <begin position="20"/>
        <end position="117"/>
    </location>
</feature>
<dbReference type="Proteomes" id="UP000277094">
    <property type="component" value="Unassembled WGS sequence"/>
</dbReference>
<proteinExistence type="predicted"/>
<dbReference type="InterPro" id="IPR017517">
    <property type="entry name" value="Maleyloyr_isom"/>
</dbReference>
<dbReference type="EMBL" id="RJSG01000002">
    <property type="protein sequence ID" value="RNL79913.1"/>
    <property type="molecule type" value="Genomic_DNA"/>
</dbReference>
<accession>A0A3N0DWU4</accession>
<evidence type="ECO:0000313" key="3">
    <source>
        <dbReference type="Proteomes" id="UP000277094"/>
    </source>
</evidence>
<dbReference type="InterPro" id="IPR034660">
    <property type="entry name" value="DinB/YfiT-like"/>
</dbReference>
<organism evidence="2 3">
    <name type="scientific">Nocardioides marmorisolisilvae</name>
    <dbReference type="NCBI Taxonomy" id="1542737"/>
    <lineage>
        <taxon>Bacteria</taxon>
        <taxon>Bacillati</taxon>
        <taxon>Actinomycetota</taxon>
        <taxon>Actinomycetes</taxon>
        <taxon>Propionibacteriales</taxon>
        <taxon>Nocardioidaceae</taxon>
        <taxon>Nocardioides</taxon>
    </lineage>
</organism>
<dbReference type="InterPro" id="IPR024344">
    <property type="entry name" value="MDMPI_metal-binding"/>
</dbReference>
<dbReference type="RefSeq" id="WP_123234416.1">
    <property type="nucleotide sequence ID" value="NZ_RJSG01000002.1"/>
</dbReference>
<dbReference type="Pfam" id="PF11716">
    <property type="entry name" value="MDMPI_N"/>
    <property type="match status" value="1"/>
</dbReference>
<dbReference type="SUPFAM" id="SSF109854">
    <property type="entry name" value="DinB/YfiT-like putative metalloenzymes"/>
    <property type="match status" value="1"/>
</dbReference>
<dbReference type="InterPro" id="IPR017520">
    <property type="entry name" value="CHP03086"/>
</dbReference>
<comment type="caution">
    <text evidence="2">The sequence shown here is derived from an EMBL/GenBank/DDBJ whole genome shotgun (WGS) entry which is preliminary data.</text>
</comment>
<dbReference type="OrthoDB" id="5185819at2"/>
<dbReference type="Gene3D" id="1.20.120.450">
    <property type="entry name" value="dinb family like domain"/>
    <property type="match status" value="1"/>
</dbReference>
<name>A0A3N0DWU4_9ACTN</name>
<dbReference type="AlphaFoldDB" id="A0A3N0DWU4"/>
<sequence>MDPLDLYTRASDWTLDQVSVAATDLDAPTPCAGWDVRTLMNHLLQTQAYFAGAAAGRDGTPPGQEPPALLTDDPTADFVRARREVLQAFSGDGVVEKTGPLLAIAFADQLVHGWDLARAAGQGATMPPDLAEAAYEAIHGRFTDEQRAGTFGPELPVADDASFQDRLLAYTGREPG</sequence>
<keyword evidence="3" id="KW-1185">Reference proteome</keyword>
<dbReference type="NCBIfam" id="TIGR03083">
    <property type="entry name" value="maleylpyruvate isomerase family mycothiol-dependent enzyme"/>
    <property type="match status" value="1"/>
</dbReference>
<dbReference type="GO" id="GO:0046872">
    <property type="term" value="F:metal ion binding"/>
    <property type="evidence" value="ECO:0007669"/>
    <property type="project" value="InterPro"/>
</dbReference>
<protein>
    <submittedName>
        <fullName evidence="2">TIGR03086 family protein</fullName>
    </submittedName>
</protein>
<reference evidence="2 3" key="1">
    <citation type="submission" date="2018-11" db="EMBL/GenBank/DDBJ databases">
        <authorList>
            <person name="Li F."/>
        </authorList>
    </citation>
    <scope>NUCLEOTIDE SEQUENCE [LARGE SCALE GENOMIC DNA]</scope>
    <source>
        <strain evidence="2 3">KIS18-7</strain>
    </source>
</reference>
<dbReference type="NCBIfam" id="TIGR03086">
    <property type="entry name" value="TIGR03086 family metal-binding protein"/>
    <property type="match status" value="1"/>
</dbReference>
<evidence type="ECO:0000259" key="1">
    <source>
        <dbReference type="Pfam" id="PF11716"/>
    </source>
</evidence>